<dbReference type="AlphaFoldDB" id="R0BA67"/>
<dbReference type="EMBL" id="AGYG01000009">
    <property type="protein sequence ID" value="ENZ41919.1"/>
    <property type="molecule type" value="Genomic_DNA"/>
</dbReference>
<dbReference type="RefSeq" id="WP_002571566.1">
    <property type="nucleotide sequence ID" value="NZ_KB851149.1"/>
</dbReference>
<evidence type="ECO:0000313" key="1">
    <source>
        <dbReference type="EMBL" id="ENZ41919.1"/>
    </source>
</evidence>
<proteinExistence type="predicted"/>
<evidence type="ECO:0000313" key="2">
    <source>
        <dbReference type="Proteomes" id="UP000013041"/>
    </source>
</evidence>
<gene>
    <name evidence="1" type="ORF">HMPREF1097_01295</name>
</gene>
<dbReference type="Proteomes" id="UP000013041">
    <property type="component" value="Unassembled WGS sequence"/>
</dbReference>
<accession>R0BA67</accession>
<comment type="caution">
    <text evidence="1">The sequence shown here is derived from an EMBL/GenBank/DDBJ whole genome shotgun (WGS) entry which is preliminary data.</text>
</comment>
<sequence>MVQDSFVIYQSYQAALNLFEAIYILPDRIDLKGIHYIDDETAAANLEMARIVAALESLYWQ</sequence>
<name>R0BA67_9FIRM</name>
<dbReference type="HOGENOM" id="CLU_208971_0_0_9"/>
<dbReference type="PATRIC" id="fig|997897.5.peg.1376"/>
<protein>
    <submittedName>
        <fullName evidence="1">Uncharacterized protein</fullName>
    </submittedName>
</protein>
<reference evidence="1 2" key="1">
    <citation type="submission" date="2013-01" db="EMBL/GenBank/DDBJ databases">
        <title>The Genome Sequence of Clostridium bolteae 90B8.</title>
        <authorList>
            <consortium name="The Broad Institute Genome Sequencing Platform"/>
            <person name="Earl A."/>
            <person name="Ward D."/>
            <person name="Feldgarden M."/>
            <person name="Gevers D."/>
            <person name="Courvalin P."/>
            <person name="Lambert T."/>
            <person name="Walker B."/>
            <person name="Young S.K."/>
            <person name="Zeng Q."/>
            <person name="Gargeya S."/>
            <person name="Fitzgerald M."/>
            <person name="Haas B."/>
            <person name="Abouelleil A."/>
            <person name="Alvarado L."/>
            <person name="Arachchi H.M."/>
            <person name="Berlin A.M."/>
            <person name="Chapman S.B."/>
            <person name="Dewar J."/>
            <person name="Goldberg J."/>
            <person name="Griggs A."/>
            <person name="Gujja S."/>
            <person name="Hansen M."/>
            <person name="Howarth C."/>
            <person name="Imamovic A."/>
            <person name="Larimer J."/>
            <person name="McCowan C."/>
            <person name="Murphy C."/>
            <person name="Neiman D."/>
            <person name="Pearson M."/>
            <person name="Priest M."/>
            <person name="Roberts A."/>
            <person name="Saif S."/>
            <person name="Shea T."/>
            <person name="Sisk P."/>
            <person name="Sykes S."/>
            <person name="Wortman J."/>
            <person name="Nusbaum C."/>
            <person name="Birren B."/>
        </authorList>
    </citation>
    <scope>NUCLEOTIDE SEQUENCE [LARGE SCALE GENOMIC DNA]</scope>
    <source>
        <strain evidence="1 2">90B8</strain>
    </source>
</reference>
<organism evidence="1 2">
    <name type="scientific">Enterocloster bolteae 90B8</name>
    <dbReference type="NCBI Taxonomy" id="997897"/>
    <lineage>
        <taxon>Bacteria</taxon>
        <taxon>Bacillati</taxon>
        <taxon>Bacillota</taxon>
        <taxon>Clostridia</taxon>
        <taxon>Lachnospirales</taxon>
        <taxon>Lachnospiraceae</taxon>
        <taxon>Enterocloster</taxon>
    </lineage>
</organism>